<dbReference type="OrthoDB" id="333752at2759"/>
<feature type="compositionally biased region" description="Low complexity" evidence="1">
    <location>
        <begin position="40"/>
        <end position="52"/>
    </location>
</feature>
<name>A0A9W7DBN8_9STRA</name>
<protein>
    <submittedName>
        <fullName evidence="2">Unnamed protein product</fullName>
    </submittedName>
</protein>
<feature type="region of interest" description="Disordered" evidence="1">
    <location>
        <begin position="40"/>
        <end position="128"/>
    </location>
</feature>
<proteinExistence type="predicted"/>
<accession>A0A9W7DBN8</accession>
<sequence length="297" mass="32532">MLTVRRGFPPRAVEVDGSTLVKNVLEANDTVVVDLNSRAAAPVQAAASSTKKTPARPKRAAAKKPAAKVPRGGVHTLNPPTSAKKKAPPKRKITGSGHQLGSSLENYPSDTTAVEGVEGEDQEPQRKYRRSHAINLTSKDDVGISLVNAVSGQSNDRAAKFFRAATKSAVEHQYELTLATARLNAALSRNFEIEELSSTRRADGSAARLRVRFKETPRKWKEEIVDLLKTDELKAILKYVLLSGGETGREMLKPFNMAQVSTRVFWSIARLYDGDIAAGLEELVPDEDWSFLDTRAR</sequence>
<evidence type="ECO:0000313" key="2">
    <source>
        <dbReference type="EMBL" id="GMG16866.1"/>
    </source>
</evidence>
<feature type="compositionally biased region" description="Basic residues" evidence="1">
    <location>
        <begin position="83"/>
        <end position="93"/>
    </location>
</feature>
<evidence type="ECO:0000313" key="3">
    <source>
        <dbReference type="Proteomes" id="UP001165121"/>
    </source>
</evidence>
<feature type="compositionally biased region" description="Basic residues" evidence="1">
    <location>
        <begin position="53"/>
        <end position="66"/>
    </location>
</feature>
<feature type="compositionally biased region" description="Polar residues" evidence="1">
    <location>
        <begin position="96"/>
        <end position="112"/>
    </location>
</feature>
<dbReference type="EMBL" id="BSXT01018961">
    <property type="protein sequence ID" value="GMG16866.1"/>
    <property type="molecule type" value="Genomic_DNA"/>
</dbReference>
<dbReference type="AlphaFoldDB" id="A0A9W7DBN8"/>
<dbReference type="Proteomes" id="UP001165121">
    <property type="component" value="Unassembled WGS sequence"/>
</dbReference>
<evidence type="ECO:0000256" key="1">
    <source>
        <dbReference type="SAM" id="MobiDB-lite"/>
    </source>
</evidence>
<keyword evidence="3" id="KW-1185">Reference proteome</keyword>
<organism evidence="2 3">
    <name type="scientific">Phytophthora fragariaefolia</name>
    <dbReference type="NCBI Taxonomy" id="1490495"/>
    <lineage>
        <taxon>Eukaryota</taxon>
        <taxon>Sar</taxon>
        <taxon>Stramenopiles</taxon>
        <taxon>Oomycota</taxon>
        <taxon>Peronosporomycetes</taxon>
        <taxon>Peronosporales</taxon>
        <taxon>Peronosporaceae</taxon>
        <taxon>Phytophthora</taxon>
    </lineage>
</organism>
<reference evidence="2" key="1">
    <citation type="submission" date="2023-04" db="EMBL/GenBank/DDBJ databases">
        <title>Phytophthora fragariaefolia NBRC 109709.</title>
        <authorList>
            <person name="Ichikawa N."/>
            <person name="Sato H."/>
            <person name="Tonouchi N."/>
        </authorList>
    </citation>
    <scope>NUCLEOTIDE SEQUENCE</scope>
    <source>
        <strain evidence="2">NBRC 109709</strain>
    </source>
</reference>
<comment type="caution">
    <text evidence="2">The sequence shown here is derived from an EMBL/GenBank/DDBJ whole genome shotgun (WGS) entry which is preliminary data.</text>
</comment>
<gene>
    <name evidence="2" type="ORF">Pfra01_002993000</name>
</gene>